<dbReference type="GO" id="GO:0006018">
    <property type="term" value="P:2-deoxyribose 1-phosphate catabolic process"/>
    <property type="evidence" value="ECO:0007669"/>
    <property type="project" value="UniProtKB-UniRule"/>
</dbReference>
<evidence type="ECO:0000313" key="9">
    <source>
        <dbReference type="EMBL" id="OUO57498.1"/>
    </source>
</evidence>
<evidence type="ECO:0000256" key="2">
    <source>
        <dbReference type="ARBA" id="ARBA00022490"/>
    </source>
</evidence>
<comment type="catalytic activity">
    <reaction evidence="6">
        <text>2-deoxy-alpha-D-ribose 1-phosphate = 2-deoxy-D-ribose 5-phosphate</text>
        <dbReference type="Rhea" id="RHEA:27658"/>
        <dbReference type="ChEBI" id="CHEBI:57259"/>
        <dbReference type="ChEBI" id="CHEBI:62877"/>
        <dbReference type="EC" id="5.4.2.7"/>
    </reaction>
</comment>
<feature type="binding site" evidence="6">
    <location>
        <position position="299"/>
    </location>
    <ligand>
        <name>Mn(2+)</name>
        <dbReference type="ChEBI" id="CHEBI:29035"/>
        <label>2</label>
    </ligand>
</feature>
<feature type="binding site" evidence="6">
    <location>
        <position position="304"/>
    </location>
    <ligand>
        <name>Mn(2+)</name>
        <dbReference type="ChEBI" id="CHEBI:29035"/>
        <label>2</label>
    </ligand>
</feature>
<dbReference type="Gene3D" id="3.40.720.10">
    <property type="entry name" value="Alkaline Phosphatase, subunit A"/>
    <property type="match status" value="1"/>
</dbReference>
<proteinExistence type="inferred from homology"/>
<dbReference type="GO" id="GO:0030145">
    <property type="term" value="F:manganese ion binding"/>
    <property type="evidence" value="ECO:0007669"/>
    <property type="project" value="UniProtKB-UniRule"/>
</dbReference>
<organism evidence="9 10">
    <name type="scientific">Candidatus Avelusimicrobium gallicola</name>
    <dbReference type="NCBI Taxonomy" id="2562704"/>
    <lineage>
        <taxon>Bacteria</taxon>
        <taxon>Pseudomonadati</taxon>
        <taxon>Elusimicrobiota</taxon>
        <taxon>Elusimicrobia</taxon>
        <taxon>Elusimicrobiales</taxon>
        <taxon>Elusimicrobiaceae</taxon>
        <taxon>Candidatus Avelusimicrobium</taxon>
    </lineage>
</organism>
<dbReference type="AlphaFoldDB" id="A0A1Y4DKP5"/>
<dbReference type="InterPro" id="IPR006124">
    <property type="entry name" value="Metalloenzyme"/>
</dbReference>
<dbReference type="Pfam" id="PF01676">
    <property type="entry name" value="Metalloenzyme"/>
    <property type="match status" value="1"/>
</dbReference>
<dbReference type="PANTHER" id="PTHR21110:SF0">
    <property type="entry name" value="PHOSPHOPENTOMUTASE"/>
    <property type="match status" value="1"/>
</dbReference>
<comment type="similarity">
    <text evidence="1 6">Belongs to the phosphopentomutase family.</text>
</comment>
<dbReference type="InterPro" id="IPR017850">
    <property type="entry name" value="Alkaline_phosphatase_core_sf"/>
</dbReference>
<comment type="pathway">
    <text evidence="6">Carbohydrate degradation; 2-deoxy-D-ribose 1-phosphate degradation; D-glyceraldehyde 3-phosphate and acetaldehyde from 2-deoxy-alpha-D-ribose 1-phosphate: step 1/2.</text>
</comment>
<dbReference type="InterPro" id="IPR010045">
    <property type="entry name" value="DeoB"/>
</dbReference>
<comment type="function">
    <text evidence="6">Isomerase that catalyzes the conversion of deoxy-ribose 1-phosphate (dRib-1-P) and ribose 1-phosphate (Rib-1-P) to deoxy-ribose 5-phosphate (dRib-5-P) and ribose 5-phosphate (Rib-5-P), respectively.</text>
</comment>
<keyword evidence="10" id="KW-1185">Reference proteome</keyword>
<feature type="binding site" evidence="6">
    <location>
        <position position="352"/>
    </location>
    <ligand>
        <name>Mn(2+)</name>
        <dbReference type="ChEBI" id="CHEBI:29035"/>
        <label>2</label>
    </ligand>
</feature>
<comment type="caution">
    <text evidence="9">The sequence shown here is derived from an EMBL/GenBank/DDBJ whole genome shotgun (WGS) entry which is preliminary data.</text>
</comment>
<evidence type="ECO:0000313" key="10">
    <source>
        <dbReference type="Proteomes" id="UP000196368"/>
    </source>
</evidence>
<evidence type="ECO:0000256" key="6">
    <source>
        <dbReference type="HAMAP-Rule" id="MF_00740"/>
    </source>
</evidence>
<evidence type="ECO:0000256" key="3">
    <source>
        <dbReference type="ARBA" id="ARBA00022723"/>
    </source>
</evidence>
<name>A0A1Y4DKP5_9BACT</name>
<dbReference type="SUPFAM" id="SSF143856">
    <property type="entry name" value="DeoB insert domain-like"/>
    <property type="match status" value="1"/>
</dbReference>
<evidence type="ECO:0000256" key="4">
    <source>
        <dbReference type="ARBA" id="ARBA00023211"/>
    </source>
</evidence>
<evidence type="ECO:0000259" key="8">
    <source>
        <dbReference type="Pfam" id="PF01676"/>
    </source>
</evidence>
<evidence type="ECO:0000256" key="7">
    <source>
        <dbReference type="NCBIfam" id="TIGR01696"/>
    </source>
</evidence>
<dbReference type="GO" id="GO:0008973">
    <property type="term" value="F:phosphopentomutase activity"/>
    <property type="evidence" value="ECO:0007669"/>
    <property type="project" value="UniProtKB-UniRule"/>
</dbReference>
<protein>
    <recommendedName>
        <fullName evidence="6 7">Phosphopentomutase</fullName>
        <ecNumber evidence="6 7">5.4.2.7</ecNumber>
    </recommendedName>
    <alternativeName>
        <fullName evidence="6">Phosphodeoxyribomutase</fullName>
    </alternativeName>
</protein>
<feature type="domain" description="Metalloenzyme" evidence="8">
    <location>
        <begin position="6"/>
        <end position="391"/>
    </location>
</feature>
<dbReference type="RefSeq" id="WP_087286932.1">
    <property type="nucleotide sequence ID" value="NZ_NFJD01000001.1"/>
</dbReference>
<comment type="cofactor">
    <cofactor evidence="6">
        <name>Mn(2+)</name>
        <dbReference type="ChEBI" id="CHEBI:29035"/>
    </cofactor>
    <text evidence="6">Binds 2 manganese ions.</text>
</comment>
<dbReference type="UniPathway" id="UPA00087">
    <property type="reaction ID" value="UER00173"/>
</dbReference>
<dbReference type="GO" id="GO:0000287">
    <property type="term" value="F:magnesium ion binding"/>
    <property type="evidence" value="ECO:0007669"/>
    <property type="project" value="UniProtKB-UniRule"/>
</dbReference>
<feature type="binding site" evidence="6">
    <location>
        <position position="341"/>
    </location>
    <ligand>
        <name>Mn(2+)</name>
        <dbReference type="ChEBI" id="CHEBI:29035"/>
        <label>1</label>
    </ligand>
</feature>
<dbReference type="GO" id="GO:0043094">
    <property type="term" value="P:metabolic compound salvage"/>
    <property type="evidence" value="ECO:0007669"/>
    <property type="project" value="UniProtKB-UniRule"/>
</dbReference>
<dbReference type="OrthoDB" id="9769930at2"/>
<dbReference type="PANTHER" id="PTHR21110">
    <property type="entry name" value="PHOSPHOPENTOMUTASE"/>
    <property type="match status" value="1"/>
</dbReference>
<feature type="binding site" evidence="6">
    <location>
        <position position="340"/>
    </location>
    <ligand>
        <name>Mn(2+)</name>
        <dbReference type="ChEBI" id="CHEBI:29035"/>
        <label>1</label>
    </ligand>
</feature>
<dbReference type="PIRSF" id="PIRSF001491">
    <property type="entry name" value="Ppentomutase"/>
    <property type="match status" value="1"/>
</dbReference>
<dbReference type="GO" id="GO:0006015">
    <property type="term" value="P:5-phosphoribose 1-diphosphate biosynthetic process"/>
    <property type="evidence" value="ECO:0007669"/>
    <property type="project" value="UniProtKB-UniPathway"/>
</dbReference>
<evidence type="ECO:0000256" key="1">
    <source>
        <dbReference type="ARBA" id="ARBA00010373"/>
    </source>
</evidence>
<dbReference type="EMBL" id="NFJD01000001">
    <property type="protein sequence ID" value="OUO57498.1"/>
    <property type="molecule type" value="Genomic_DNA"/>
</dbReference>
<dbReference type="GO" id="GO:0009117">
    <property type="term" value="P:nucleotide metabolic process"/>
    <property type="evidence" value="ECO:0007669"/>
    <property type="project" value="UniProtKB-UniRule"/>
</dbReference>
<dbReference type="Gene3D" id="3.30.70.1250">
    <property type="entry name" value="Phosphopentomutase"/>
    <property type="match status" value="1"/>
</dbReference>
<dbReference type="NCBIfam" id="NF003766">
    <property type="entry name" value="PRK05362.1"/>
    <property type="match status" value="1"/>
</dbReference>
<gene>
    <name evidence="6" type="primary">deoB</name>
    <name evidence="9" type="ORF">B5F75_01625</name>
</gene>
<evidence type="ECO:0000256" key="5">
    <source>
        <dbReference type="ARBA" id="ARBA00023235"/>
    </source>
</evidence>
<dbReference type="Proteomes" id="UP000196368">
    <property type="component" value="Unassembled WGS sequence"/>
</dbReference>
<dbReference type="FunFam" id="3.30.70.1250:FF:000001">
    <property type="entry name" value="Phosphopentomutase"/>
    <property type="match status" value="1"/>
</dbReference>
<reference evidence="10" key="1">
    <citation type="submission" date="2017-04" db="EMBL/GenBank/DDBJ databases">
        <title>Function of individual gut microbiota members based on whole genome sequencing of pure cultures obtained from chicken caecum.</title>
        <authorList>
            <person name="Medvecky M."/>
            <person name="Cejkova D."/>
            <person name="Polansky O."/>
            <person name="Karasova D."/>
            <person name="Kubasova T."/>
            <person name="Cizek A."/>
            <person name="Rychlik I."/>
        </authorList>
    </citation>
    <scope>NUCLEOTIDE SEQUENCE [LARGE SCALE GENOMIC DNA]</scope>
    <source>
        <strain evidence="10">An273</strain>
    </source>
</reference>
<keyword evidence="2 6" id="KW-0963">Cytoplasm</keyword>
<dbReference type="GO" id="GO:0005829">
    <property type="term" value="C:cytosol"/>
    <property type="evidence" value="ECO:0007669"/>
    <property type="project" value="TreeGrafter"/>
</dbReference>
<dbReference type="NCBIfam" id="TIGR01696">
    <property type="entry name" value="deoB"/>
    <property type="match status" value="1"/>
</dbReference>
<comment type="catalytic activity">
    <reaction evidence="6">
        <text>alpha-D-ribose 1-phosphate = D-ribose 5-phosphate</text>
        <dbReference type="Rhea" id="RHEA:18793"/>
        <dbReference type="ChEBI" id="CHEBI:57720"/>
        <dbReference type="ChEBI" id="CHEBI:78346"/>
        <dbReference type="EC" id="5.4.2.7"/>
    </reaction>
</comment>
<accession>A0A1Y4DKP5</accession>
<comment type="subcellular location">
    <subcellularLocation>
        <location evidence="6">Cytoplasm</location>
    </subcellularLocation>
</comment>
<keyword evidence="3 6" id="KW-0479">Metal-binding</keyword>
<keyword evidence="5 6" id="KW-0413">Isomerase</keyword>
<dbReference type="EC" id="5.4.2.7" evidence="6 7"/>
<dbReference type="HAMAP" id="MF_00740">
    <property type="entry name" value="Phosphopentomut"/>
    <property type="match status" value="1"/>
</dbReference>
<keyword evidence="4 6" id="KW-0464">Manganese</keyword>
<dbReference type="SUPFAM" id="SSF53649">
    <property type="entry name" value="Alkaline phosphatase-like"/>
    <property type="match status" value="1"/>
</dbReference>
<dbReference type="CDD" id="cd16009">
    <property type="entry name" value="PPM"/>
    <property type="match status" value="1"/>
</dbReference>
<feature type="binding site" evidence="6">
    <location>
        <position position="13"/>
    </location>
    <ligand>
        <name>Mn(2+)</name>
        <dbReference type="ChEBI" id="CHEBI:29035"/>
        <label>1</label>
    </ligand>
</feature>
<sequence length="402" mass="43536">MTRKGRAVILMMDSFGIGGAEDAAKFGDAGADTLGHIAAARGGLNVPNLAALGLFKAAEASTGKAPAAGAQTKASVSLPSKYGFMREISHGKDTSSGHWEMAGSPVQFEWGYFKPDYPSFPPELIEKICAEAGLPGILGDKAASGTAIIEELGEEHIKTGKPICYTSADSVFQIAAHEKHFGLERLYKVCEIAFKHVAPYNIARVIARPFEGEKKGEFKRTKNRHDYSVKPPMITVLDEIKNAGGEVISVGKISDIFAKQGITQAVKASGLEELWDVTLAQAKAAPDFSLVFTNFVDFDMTWGHRRDVEGYAKGLEYFDTRLPELAAQMQPGDVAFITADHGCDPTYKGTDHTREHVPVILFGPGIKPQFIGGRDTYADLGQTLADYFKLPPLRFGKSFLND</sequence>
<dbReference type="InterPro" id="IPR024052">
    <property type="entry name" value="Phosphopentomutase_DeoB_cap_sf"/>
</dbReference>